<organism evidence="2 3">
    <name type="scientific">Bariatricus massiliensis</name>
    <dbReference type="NCBI Taxonomy" id="1745713"/>
    <lineage>
        <taxon>Bacteria</taxon>
        <taxon>Bacillati</taxon>
        <taxon>Bacillota</taxon>
        <taxon>Clostridia</taxon>
        <taxon>Lachnospirales</taxon>
        <taxon>Lachnospiraceae</taxon>
        <taxon>Bariatricus</taxon>
    </lineage>
</organism>
<gene>
    <name evidence="2" type="ORF">LIZ65_18005</name>
</gene>
<dbReference type="Pfam" id="PF12725">
    <property type="entry name" value="DUF3810"/>
    <property type="match status" value="1"/>
</dbReference>
<keyword evidence="1" id="KW-0812">Transmembrane</keyword>
<keyword evidence="1" id="KW-1133">Transmembrane helix</keyword>
<protein>
    <submittedName>
        <fullName evidence="2">DUF3810 domain-containing protein</fullName>
    </submittedName>
</protein>
<evidence type="ECO:0000313" key="2">
    <source>
        <dbReference type="EMBL" id="MCB7389182.1"/>
    </source>
</evidence>
<dbReference type="RefSeq" id="WP_066734324.1">
    <property type="nucleotide sequence ID" value="NZ_JAJCIQ010000019.1"/>
</dbReference>
<accession>A0ABS8DL54</accession>
<comment type="caution">
    <text evidence="2">The sequence shown here is derived from an EMBL/GenBank/DDBJ whole genome shotgun (WGS) entry which is preliminary data.</text>
</comment>
<sequence length="375" mass="42499">MKFTEKSLSLSRRFIFSILSACVSLLLLFAAQSSSAFSNWYSEHIYKMLVSTYGRATGLLPFSLAELLLYLSAGVFLASLLYLLAKTIRKKAGWNNWKNFGLNLLAAAASLFLLYTLCCGINYGRTSFSETASLENVSYTAEELSAVCKILAEKTNELSEKMTRAEDRTALMGSSINEQAQSAMEHLGTLYPELSGYYPRPKGLTFPAFLSIQNLSGIYSPFTIEANYNSAMTEYNLPFTACHELSHLRGFMQEEEANFIAWLACINSEEDTFQYSGYLMGWLYASNQLYKIDYDAYRNTYDSLSPDVRADLNANNQFWEQYEGQIAEVSNQINDSYLKANGQTDGVQSYDRMVDLIMSHYWDYISNTEKEPMQK</sequence>
<name>A0ABS8DL54_9FIRM</name>
<keyword evidence="1" id="KW-0472">Membrane</keyword>
<evidence type="ECO:0000313" key="3">
    <source>
        <dbReference type="Proteomes" id="UP001299546"/>
    </source>
</evidence>
<reference evidence="2 3" key="1">
    <citation type="submission" date="2021-10" db="EMBL/GenBank/DDBJ databases">
        <title>Collection of gut derived symbiotic bacterial strains cultured from healthy donors.</title>
        <authorList>
            <person name="Lin H."/>
            <person name="Littmann E."/>
            <person name="Kohout C."/>
            <person name="Pamer E.G."/>
        </authorList>
    </citation>
    <scope>NUCLEOTIDE SEQUENCE [LARGE SCALE GENOMIC DNA]</scope>
    <source>
        <strain evidence="2 3">DFI.1.165</strain>
    </source>
</reference>
<feature type="transmembrane region" description="Helical" evidence="1">
    <location>
        <begin position="60"/>
        <end position="85"/>
    </location>
</feature>
<feature type="transmembrane region" description="Helical" evidence="1">
    <location>
        <begin position="97"/>
        <end position="117"/>
    </location>
</feature>
<keyword evidence="3" id="KW-1185">Reference proteome</keyword>
<dbReference type="InterPro" id="IPR024294">
    <property type="entry name" value="DUF3810"/>
</dbReference>
<proteinExistence type="predicted"/>
<evidence type="ECO:0000256" key="1">
    <source>
        <dbReference type="SAM" id="Phobius"/>
    </source>
</evidence>
<dbReference type="Proteomes" id="UP001299546">
    <property type="component" value="Unassembled WGS sequence"/>
</dbReference>
<dbReference type="EMBL" id="JAJCIS010000020">
    <property type="protein sequence ID" value="MCB7389182.1"/>
    <property type="molecule type" value="Genomic_DNA"/>
</dbReference>